<evidence type="ECO:0000256" key="2">
    <source>
        <dbReference type="ARBA" id="ARBA00009963"/>
    </source>
</evidence>
<reference evidence="7" key="1">
    <citation type="submission" date="2022-02" db="EMBL/GenBank/DDBJ databases">
        <title>Towards deciphering the DNA virus diversity associated with rodent species in the families Cricetidae and Heteromyidae.</title>
        <authorList>
            <person name="Lund M."/>
            <person name="Larsen B.B."/>
            <person name="Gryseels S."/>
            <person name="Kraberger S."/>
            <person name="Rowsey D.M."/>
            <person name="Steger L."/>
            <person name="Yule K.M."/>
            <person name="Upham N.S."/>
            <person name="Worobey M."/>
            <person name="Van Doorslaer K."/>
            <person name="Varsani A."/>
        </authorList>
    </citation>
    <scope>NUCLEOTIDE SEQUENCE</scope>
    <source>
        <strain evidence="7">NeonRodF8_58</strain>
    </source>
</reference>
<evidence type="ECO:0000256" key="1">
    <source>
        <dbReference type="ARBA" id="ARBA00004328"/>
    </source>
</evidence>
<comment type="subcellular location">
    <subcellularLocation>
        <location evidence="1">Virion</location>
    </subcellularLocation>
</comment>
<evidence type="ECO:0000256" key="3">
    <source>
        <dbReference type="ARBA" id="ARBA00022431"/>
    </source>
</evidence>
<evidence type="ECO:0000256" key="5">
    <source>
        <dbReference type="ARBA" id="ARBA00022844"/>
    </source>
</evidence>
<name>A0A976N1K6_9VIRU</name>
<sequence length="565" mass="63362">MSFNLFNSIRVKRPKRNAFDLSHDVKLGMNLGDLVPIFCEPVVPGDTFKVNTEILMRFAPLVSPVMHQMNVYTHFFFVPNRLVWDGWKDFITGGERRPGSSTPAPAPAYPTIGIEDGPLGSSSIQSLFMQGSLMDYLGFPVANDFEGLRSMYGIGTSVDPSGDGFRAHIDLLPFKAYQLIWNEYYRDQNLQEPVDIHSDRNGVSRMLNSTEFMQLHRRAWEKDYFTSALPWPQAGEDVHLPFHGNASEDLPVYIDSATLGNPNIEAAGKPLTYGGTGTGSEPNSGSIVVDGTLNGSAQSTKVDLSGHATALDLTKSLQGVSSATINELRRAMRAQEFLEVSARGGGRYIEQIMSFFGVKSSDARLQRPEYLGGGKSPVMISDVQQTSQTSEDSPQGNLSGQAASVQRSHSFKRFFEEHGWVIGIMSVLPRTAYQQGLPRKFTKFDRLDYYWPQFAHLGEQEIKNSEIYFNCSDKLNDATFGYAPRYSEYKYIPSRVCGDFRSTLDFWHMGRIFTARPNLNGNFVTYNGDNRIFADENRDFQKLWVNIHHNVSALRPMPVYGTPTF</sequence>
<feature type="compositionally biased region" description="Polar residues" evidence="6">
    <location>
        <begin position="382"/>
        <end position="402"/>
    </location>
</feature>
<comment type="similarity">
    <text evidence="2">Belongs to the microviridae F protein family.</text>
</comment>
<feature type="region of interest" description="Disordered" evidence="6">
    <location>
        <begin position="371"/>
        <end position="402"/>
    </location>
</feature>
<dbReference type="InterPro" id="IPR016184">
    <property type="entry name" value="Capsid/spike_ssDNA_virus"/>
</dbReference>
<evidence type="ECO:0000256" key="4">
    <source>
        <dbReference type="ARBA" id="ARBA00022561"/>
    </source>
</evidence>
<keyword evidence="3" id="KW-1140">T=1 icosahedral capsid protein</keyword>
<accession>A0A976N1K6</accession>
<protein>
    <submittedName>
        <fullName evidence="7">Major capsid protein</fullName>
    </submittedName>
</protein>
<dbReference type="EMBL" id="OM869626">
    <property type="protein sequence ID" value="UPW41554.1"/>
    <property type="molecule type" value="Genomic_DNA"/>
</dbReference>
<keyword evidence="5" id="KW-0946">Virion</keyword>
<dbReference type="InterPro" id="IPR037002">
    <property type="entry name" value="Microviridae_protein_F_sf"/>
</dbReference>
<dbReference type="Pfam" id="PF02305">
    <property type="entry name" value="Phage_F"/>
    <property type="match status" value="2"/>
</dbReference>
<organism evidence="7">
    <name type="scientific">Peromfec virus RodF8_58</name>
    <dbReference type="NCBI Taxonomy" id="2929385"/>
    <lineage>
        <taxon>Viruses</taxon>
        <taxon>Monodnaviria</taxon>
        <taxon>Sangervirae</taxon>
        <taxon>Phixviricota</taxon>
        <taxon>Malgrandaviricetes</taxon>
        <taxon>Petitvirales</taxon>
        <taxon>Microviridae</taxon>
    </lineage>
</organism>
<evidence type="ECO:0000313" key="7">
    <source>
        <dbReference type="EMBL" id="UPW41554.1"/>
    </source>
</evidence>
<keyword evidence="4" id="KW-0167">Capsid protein</keyword>
<dbReference type="GO" id="GO:0005198">
    <property type="term" value="F:structural molecule activity"/>
    <property type="evidence" value="ECO:0007669"/>
    <property type="project" value="InterPro"/>
</dbReference>
<dbReference type="InterPro" id="IPR003514">
    <property type="entry name" value="Microviridae_protein_F"/>
</dbReference>
<evidence type="ECO:0000256" key="6">
    <source>
        <dbReference type="SAM" id="MobiDB-lite"/>
    </source>
</evidence>
<dbReference type="GO" id="GO:0039615">
    <property type="term" value="C:T=1 icosahedral viral capsid"/>
    <property type="evidence" value="ECO:0007669"/>
    <property type="project" value="UniProtKB-KW"/>
</dbReference>
<proteinExistence type="inferred from homology"/>
<dbReference type="Gene3D" id="2.60.169.10">
    <property type="entry name" value="Microviridae F protein"/>
    <property type="match status" value="2"/>
</dbReference>
<dbReference type="SUPFAM" id="SSF88645">
    <property type="entry name" value="ssDNA viruses"/>
    <property type="match status" value="1"/>
</dbReference>